<keyword evidence="3 9" id="KW-1003">Cell membrane</keyword>
<dbReference type="GO" id="GO:0043952">
    <property type="term" value="P:protein transport by the Sec complex"/>
    <property type="evidence" value="ECO:0007669"/>
    <property type="project" value="UniProtKB-UniRule"/>
</dbReference>
<dbReference type="EMBL" id="CP002345">
    <property type="protein sequence ID" value="ADQ80129.1"/>
    <property type="molecule type" value="Genomic_DNA"/>
</dbReference>
<dbReference type="AlphaFoldDB" id="E4T5Y5"/>
<dbReference type="HAMAP" id="MF_01463_B">
    <property type="entry name" value="SecD_B"/>
    <property type="match status" value="1"/>
</dbReference>
<dbReference type="SUPFAM" id="SSF82866">
    <property type="entry name" value="Multidrug efflux transporter AcrB transmembrane domain"/>
    <property type="match status" value="2"/>
</dbReference>
<keyword evidence="6 9" id="KW-1133">Transmembrane helix</keyword>
<sequence>MQNKGLVRIFALALTLVCIFYLSFSVVTSHYNAKAKEYAKGDKMKEFNYLDSLASENIWLGYTLKECREKEIALGLDLKGGMNVTLEVSVADIIRSLSDFNTNPNFNLALAKATQLQKTNSQVSYIDLFVKAYTELDPQAKLSTIFSTFELKDKISLTTSNADVVKVLKTEVDGAIANSFNVLRERIDRFGVVQPNIQKLGNGRILIELPGVKEPERVRKLLQGSANLEFWETYELNEIINNLSEANKVIATIQKNGGVAVVKDSTAATTPTSTTAKTATTASKTPALSKVDSLKAVLQHKNASATDSAKVLEKSQKENPLFAILQVNAQGGQVARGPIVGYAHSKDTAQINSYFNIKQVKEALPRDLGLRWSVKSIDKKGEIFQLIAIKITNRDGRAPLAGDVITDARADFSQNSSEAQVSMSMNQEGAKTWARMTKDNIGKSIAIALDGYIYSFPTVNTEIDGGNSQITGHFTVDEAKDLANTLKSGKMPAPAHIVQEDIVGPSLGQEAINNGLISFIIAFILVLVYMIVYYGLIPGLVADIALLANVFFLIGILASFGSVLTLPGIAGIVLTMGMAVDANVLIYERIREEMRNGKNMRAGIQEGFKHALNAIIDSNVTTLLSGIVLVIFGQGPIKGFGVTLSFGILTTFITAVFLTRYMIEAYAARENAKELPFHTKISEHFLQNTKIDFMKIRKSMYVLSAALFLISFVSFAVRGFSLGIDFTGGRNYVVSFDKPVKTEEVKTLLKDAFEGDLPQVITIGNDNQVRISTKYKINEDGSNIDNEIESKLYTNLKSMLNSNVTEAQFIKDNIKSSSKVGPAVADDIKTSAVWAVILAVLGIGLYILIRFREWGYTLGAVVSLAHDVVITMGIFSLLYGLLPFSMEIDQSFIAAILTVLGYSINDTVINYDRIRENVTLYPKRDRITIINDSVNQMLGRTFSTTFTVIITLIAMFIFGGDSIRGFIFAMLFGIFIGTYSSVFIASPITVEMDKLVKIRKSKKASEIKK</sequence>
<dbReference type="InterPro" id="IPR005665">
    <property type="entry name" value="SecF_bac"/>
</dbReference>
<keyword evidence="5 9" id="KW-0653">Protein transport</keyword>
<feature type="domain" description="Protein export membrane protein SecD/SecF C-terminal" evidence="11">
    <location>
        <begin position="495"/>
        <end position="665"/>
    </location>
</feature>
<keyword evidence="9" id="KW-0997">Cell inner membrane</keyword>
<dbReference type="InterPro" id="IPR022813">
    <property type="entry name" value="SecD/SecF_arch_bac"/>
</dbReference>
<evidence type="ECO:0000256" key="9">
    <source>
        <dbReference type="HAMAP-Rule" id="MF_01463"/>
    </source>
</evidence>
<dbReference type="Gene3D" id="3.30.70.3220">
    <property type="match status" value="1"/>
</dbReference>
<name>E4T5Y5_PALPW</name>
<keyword evidence="7 9" id="KW-0811">Translocation</keyword>
<comment type="subcellular location">
    <subcellularLocation>
        <location evidence="9">Cell inner membrane</location>
        <topology evidence="9">Multi-pass membrane protein</topology>
    </subcellularLocation>
    <subcellularLocation>
        <location evidence="1">Cell membrane</location>
        <topology evidence="1">Multi-pass membrane protein</topology>
    </subcellularLocation>
</comment>
<dbReference type="InterPro" id="IPR005791">
    <property type="entry name" value="SecD"/>
</dbReference>
<dbReference type="PANTHER" id="PTHR30081:SF1">
    <property type="entry name" value="PROTEIN TRANSLOCASE SUBUNIT SECD"/>
    <property type="match status" value="1"/>
</dbReference>
<dbReference type="Gene3D" id="1.20.1640.10">
    <property type="entry name" value="Multidrug efflux transporter AcrB transmembrane domain"/>
    <property type="match status" value="2"/>
</dbReference>
<dbReference type="FunFam" id="1.20.1640.10:FF:000004">
    <property type="entry name" value="Protein translocase subunit SecD"/>
    <property type="match status" value="1"/>
</dbReference>
<protein>
    <recommendedName>
        <fullName evidence="9 10">Multifunctional fusion protein</fullName>
    </recommendedName>
    <domain>
        <recommendedName>
            <fullName evidence="9">Protein translocase subunit SecD</fullName>
        </recommendedName>
    </domain>
    <domain>
        <recommendedName>
            <fullName evidence="10">Protein-export membrane protein SecF</fullName>
        </recommendedName>
    </domain>
</protein>
<feature type="transmembrane region" description="Helical" evidence="9">
    <location>
        <begin position="544"/>
        <end position="563"/>
    </location>
</feature>
<feature type="domain" description="Protein translocase subunit SecDF P1" evidence="12">
    <location>
        <begin position="178"/>
        <end position="232"/>
    </location>
</feature>
<dbReference type="HOGENOM" id="CLU_007894_3_0_10"/>
<dbReference type="STRING" id="694427.Palpr_1992"/>
<comment type="function">
    <text evidence="9">Part of the Sec protein translocase complex. Interacts with the SecYEG preprotein conducting channel. SecDF uses the proton motive force (PMF) to complete protein translocation after the ATP-dependent function of SecA.</text>
</comment>
<evidence type="ECO:0000256" key="2">
    <source>
        <dbReference type="ARBA" id="ARBA00022448"/>
    </source>
</evidence>
<dbReference type="Proteomes" id="UP000008718">
    <property type="component" value="Chromosome"/>
</dbReference>
<keyword evidence="15" id="KW-1185">Reference proteome</keyword>
<feature type="transmembrane region" description="Helical" evidence="9">
    <location>
        <begin position="516"/>
        <end position="537"/>
    </location>
</feature>
<dbReference type="Pfam" id="PF22599">
    <property type="entry name" value="SecDF_P1_head"/>
    <property type="match status" value="1"/>
</dbReference>
<feature type="transmembrane region" description="Helical" evidence="9">
    <location>
        <begin position="888"/>
        <end position="905"/>
    </location>
</feature>
<evidence type="ECO:0000259" key="11">
    <source>
        <dbReference type="Pfam" id="PF02355"/>
    </source>
</evidence>
<dbReference type="NCBIfam" id="NF009585">
    <property type="entry name" value="PRK13024.1-5"/>
    <property type="match status" value="1"/>
</dbReference>
<dbReference type="InterPro" id="IPR048634">
    <property type="entry name" value="SecD_SecF_C"/>
</dbReference>
<dbReference type="eggNOG" id="COG0341">
    <property type="taxonomic scope" value="Bacteria"/>
</dbReference>
<evidence type="ECO:0000259" key="13">
    <source>
        <dbReference type="Pfam" id="PF22599"/>
    </source>
</evidence>
<dbReference type="InterPro" id="IPR022645">
    <property type="entry name" value="SecD/SecF_bac"/>
</dbReference>
<accession>E4T5Y5</accession>
<keyword evidence="2 9" id="KW-0813">Transport</keyword>
<dbReference type="NCBIfam" id="TIGR01129">
    <property type="entry name" value="secD"/>
    <property type="match status" value="1"/>
</dbReference>
<evidence type="ECO:0000259" key="12">
    <source>
        <dbReference type="Pfam" id="PF21760"/>
    </source>
</evidence>
<dbReference type="eggNOG" id="COG0342">
    <property type="taxonomic scope" value="Bacteria"/>
</dbReference>
<dbReference type="InterPro" id="IPR054384">
    <property type="entry name" value="SecDF_P1_head"/>
</dbReference>
<feature type="transmembrane region" description="Helical" evidence="9">
    <location>
        <begin position="856"/>
        <end position="882"/>
    </location>
</feature>
<comment type="subunit">
    <text evidence="10">Forms a complex with SecD. Part of the essential Sec protein translocation apparatus which comprises SecA, SecYEG and auxiliary proteins SecDF. Other proteins may also be involved.</text>
</comment>
<evidence type="ECO:0000256" key="1">
    <source>
        <dbReference type="ARBA" id="ARBA00004651"/>
    </source>
</evidence>
<dbReference type="Pfam" id="PF21760">
    <property type="entry name" value="SecD_1st"/>
    <property type="match status" value="1"/>
</dbReference>
<comment type="similarity">
    <text evidence="10">Belongs to the SecD/SecF family. SecF subfamily.</text>
</comment>
<keyword evidence="4 9" id="KW-0812">Transmembrane</keyword>
<proteinExistence type="inferred from homology"/>
<dbReference type="KEGG" id="ppn:Palpr_1992"/>
<feature type="transmembrane region" description="Helical" evidence="9">
    <location>
        <begin position="569"/>
        <end position="590"/>
    </location>
</feature>
<feature type="transmembrane region" description="Helical" evidence="9">
    <location>
        <begin position="700"/>
        <end position="720"/>
    </location>
</feature>
<feature type="transmembrane region" description="Helical" evidence="9">
    <location>
        <begin position="611"/>
        <end position="633"/>
    </location>
</feature>
<evidence type="ECO:0000256" key="4">
    <source>
        <dbReference type="ARBA" id="ARBA00022692"/>
    </source>
</evidence>
<dbReference type="GO" id="GO:0065002">
    <property type="term" value="P:intracellular protein transmembrane transport"/>
    <property type="evidence" value="ECO:0007669"/>
    <property type="project" value="UniProtKB-UniRule"/>
</dbReference>
<reference evidence="14 15" key="2">
    <citation type="journal article" date="2011" name="Stand. Genomic Sci.">
        <title>Complete genome sequence of Paludibacter propionicigenes type strain (WB4).</title>
        <authorList>
            <person name="Gronow S."/>
            <person name="Munk C."/>
            <person name="Lapidus A."/>
            <person name="Nolan M."/>
            <person name="Lucas S."/>
            <person name="Hammon N."/>
            <person name="Deshpande S."/>
            <person name="Cheng J.F."/>
            <person name="Tapia R."/>
            <person name="Han C."/>
            <person name="Goodwin L."/>
            <person name="Pitluck S."/>
            <person name="Liolios K."/>
            <person name="Ivanova N."/>
            <person name="Mavromatis K."/>
            <person name="Mikhailova N."/>
            <person name="Pati A."/>
            <person name="Chen A."/>
            <person name="Palaniappan K."/>
            <person name="Land M."/>
            <person name="Hauser L."/>
            <person name="Chang Y.J."/>
            <person name="Jeffries C.D."/>
            <person name="Brambilla E."/>
            <person name="Rohde M."/>
            <person name="Goker M."/>
            <person name="Detter J.C."/>
            <person name="Woyke T."/>
            <person name="Bristow J."/>
            <person name="Eisen J.A."/>
            <person name="Markowitz V."/>
            <person name="Hugenholtz P."/>
            <person name="Kyrpides N.C."/>
            <person name="Klenk H.P."/>
        </authorList>
    </citation>
    <scope>NUCLEOTIDE SEQUENCE [LARGE SCALE GENOMIC DNA]</scope>
    <source>
        <strain evidence="15">DSM 17365 / JCM 13257 / WB4</strain>
    </source>
</reference>
<dbReference type="NCBIfam" id="TIGR00966">
    <property type="entry name" value="transloc_SecF"/>
    <property type="match status" value="1"/>
</dbReference>
<evidence type="ECO:0000313" key="15">
    <source>
        <dbReference type="Proteomes" id="UP000008718"/>
    </source>
</evidence>
<dbReference type="PRINTS" id="PR01755">
    <property type="entry name" value="SECFTRNLCASE"/>
</dbReference>
<dbReference type="GO" id="GO:0015450">
    <property type="term" value="F:protein-transporting ATPase activity"/>
    <property type="evidence" value="ECO:0007669"/>
    <property type="project" value="InterPro"/>
</dbReference>
<feature type="transmembrane region" description="Helical" evidence="9">
    <location>
        <begin position="831"/>
        <end position="849"/>
    </location>
</feature>
<feature type="domain" description="SecDF P1 head subdomain" evidence="13">
    <location>
        <begin position="397"/>
        <end position="493"/>
    </location>
</feature>
<feature type="transmembrane region" description="Helical" evidence="9">
    <location>
        <begin position="941"/>
        <end position="960"/>
    </location>
</feature>
<feature type="transmembrane region" description="Helical" evidence="9">
    <location>
        <begin position="966"/>
        <end position="990"/>
    </location>
</feature>
<evidence type="ECO:0000256" key="5">
    <source>
        <dbReference type="ARBA" id="ARBA00022927"/>
    </source>
</evidence>
<dbReference type="RefSeq" id="WP_013445498.1">
    <property type="nucleotide sequence ID" value="NC_014734.1"/>
</dbReference>
<dbReference type="InterPro" id="IPR055344">
    <property type="entry name" value="SecD_SecF_C_bact"/>
</dbReference>
<dbReference type="GO" id="GO:0006605">
    <property type="term" value="P:protein targeting"/>
    <property type="evidence" value="ECO:0007669"/>
    <property type="project" value="UniProtKB-UniRule"/>
</dbReference>
<feature type="transmembrane region" description="Helical" evidence="9">
    <location>
        <begin position="639"/>
        <end position="663"/>
    </location>
</feature>
<dbReference type="HAMAP" id="MF_01464_B">
    <property type="entry name" value="SecF_B"/>
    <property type="match status" value="1"/>
</dbReference>
<organism evidence="14 15">
    <name type="scientific">Paludibacter propionicigenes (strain DSM 17365 / JCM 13257 / WB4)</name>
    <dbReference type="NCBI Taxonomy" id="694427"/>
    <lineage>
        <taxon>Bacteria</taxon>
        <taxon>Pseudomonadati</taxon>
        <taxon>Bacteroidota</taxon>
        <taxon>Bacteroidia</taxon>
        <taxon>Bacteroidales</taxon>
        <taxon>Paludibacteraceae</taxon>
        <taxon>Paludibacter</taxon>
    </lineage>
</organism>
<feature type="domain" description="Protein export membrane protein SecD/SecF C-terminal" evidence="11">
    <location>
        <begin position="811"/>
        <end position="993"/>
    </location>
</feature>
<dbReference type="Pfam" id="PF02355">
    <property type="entry name" value="SecD_SecF_C"/>
    <property type="match status" value="2"/>
</dbReference>
<evidence type="ECO:0000256" key="3">
    <source>
        <dbReference type="ARBA" id="ARBA00022475"/>
    </source>
</evidence>
<evidence type="ECO:0000256" key="10">
    <source>
        <dbReference type="HAMAP-Rule" id="MF_01464"/>
    </source>
</evidence>
<comment type="caution">
    <text evidence="9">Lacks conserved residue(s) required for the propagation of feature annotation.</text>
</comment>
<dbReference type="InterPro" id="IPR048631">
    <property type="entry name" value="SecD_1st"/>
</dbReference>
<gene>
    <name evidence="9" type="primary">secD</name>
    <name evidence="10" type="synonym">secF</name>
    <name evidence="14" type="ordered locus">Palpr_1992</name>
</gene>
<comment type="similarity">
    <text evidence="9">Belongs to the SecD/SecF family. SecD subfamily.</text>
</comment>
<evidence type="ECO:0000313" key="14">
    <source>
        <dbReference type="EMBL" id="ADQ80129.1"/>
    </source>
</evidence>
<evidence type="ECO:0000256" key="8">
    <source>
        <dbReference type="ARBA" id="ARBA00023136"/>
    </source>
</evidence>
<dbReference type="InterPro" id="IPR022646">
    <property type="entry name" value="SecD/SecF_CS"/>
</dbReference>
<evidence type="ECO:0000256" key="6">
    <source>
        <dbReference type="ARBA" id="ARBA00022989"/>
    </source>
</evidence>
<dbReference type="GO" id="GO:0005886">
    <property type="term" value="C:plasma membrane"/>
    <property type="evidence" value="ECO:0007669"/>
    <property type="project" value="UniProtKB-SubCell"/>
</dbReference>
<reference key="1">
    <citation type="submission" date="2010-11" db="EMBL/GenBank/DDBJ databases">
        <title>The complete genome of Paludibacter propionicigenes DSM 17365.</title>
        <authorList>
            <consortium name="US DOE Joint Genome Institute (JGI-PGF)"/>
            <person name="Lucas S."/>
            <person name="Copeland A."/>
            <person name="Lapidus A."/>
            <person name="Bruce D."/>
            <person name="Goodwin L."/>
            <person name="Pitluck S."/>
            <person name="Kyrpides N."/>
            <person name="Mavromatis K."/>
            <person name="Ivanova N."/>
            <person name="Munk A.C."/>
            <person name="Brettin T."/>
            <person name="Detter J.C."/>
            <person name="Han C."/>
            <person name="Tapia R."/>
            <person name="Land M."/>
            <person name="Hauser L."/>
            <person name="Markowitz V."/>
            <person name="Cheng J.-F."/>
            <person name="Hugenholtz P."/>
            <person name="Woyke T."/>
            <person name="Wu D."/>
            <person name="Gronow S."/>
            <person name="Wellnitz S."/>
            <person name="Brambilla E."/>
            <person name="Klenk H.-P."/>
            <person name="Eisen J.A."/>
        </authorList>
    </citation>
    <scope>NUCLEOTIDE SEQUENCE</scope>
    <source>
        <strain>WB4</strain>
    </source>
</reference>
<dbReference type="Pfam" id="PF07549">
    <property type="entry name" value="Sec_GG"/>
    <property type="match status" value="2"/>
</dbReference>
<dbReference type="PANTHER" id="PTHR30081">
    <property type="entry name" value="PROTEIN-EXPORT MEMBRANE PROTEIN SEC"/>
    <property type="match status" value="1"/>
</dbReference>
<dbReference type="OrthoDB" id="9805019at2"/>
<comment type="subunit">
    <text evidence="9">Forms a complex with SecF. Part of the essential Sec protein translocation apparatus which comprises SecA, SecYEG and auxiliary proteins SecDF. Other proteins may also be involved.</text>
</comment>
<evidence type="ECO:0000256" key="7">
    <source>
        <dbReference type="ARBA" id="ARBA00023010"/>
    </source>
</evidence>
<keyword evidence="8 9" id="KW-0472">Membrane</keyword>
<dbReference type="Gene3D" id="3.30.1360.200">
    <property type="match status" value="1"/>
</dbReference>
<dbReference type="NCBIfam" id="TIGR00916">
    <property type="entry name" value="2A0604s01"/>
    <property type="match status" value="1"/>
</dbReference>